<reference evidence="2 3" key="1">
    <citation type="submission" date="2017-03" db="EMBL/GenBank/DDBJ databases">
        <title>Draft Genome sequence of Marispirochaeta sp. strain JC444.</title>
        <authorList>
            <person name="Shivani Y."/>
            <person name="Subhash Y."/>
            <person name="Sasikala C."/>
            <person name="Ramana C."/>
        </authorList>
    </citation>
    <scope>NUCLEOTIDE SEQUENCE [LARGE SCALE GENOMIC DNA]</scope>
    <source>
        <strain evidence="2 3">JC444</strain>
    </source>
</reference>
<dbReference type="Proteomes" id="UP000192343">
    <property type="component" value="Unassembled WGS sequence"/>
</dbReference>
<evidence type="ECO:0000313" key="2">
    <source>
        <dbReference type="EMBL" id="ORC29888.1"/>
    </source>
</evidence>
<dbReference type="RefSeq" id="WP_083053049.1">
    <property type="nucleotide sequence ID" value="NZ_CAXXQO010000003.1"/>
</dbReference>
<evidence type="ECO:0000259" key="1">
    <source>
        <dbReference type="Pfam" id="PF22513"/>
    </source>
</evidence>
<dbReference type="OrthoDB" id="361385at2"/>
<comment type="caution">
    <text evidence="2">The sequence shown here is derived from an EMBL/GenBank/DDBJ whole genome shotgun (WGS) entry which is preliminary data.</text>
</comment>
<name>A0A1Y1RSW0_9SPIO</name>
<gene>
    <name evidence="2" type="ORF">B4O97_18720</name>
</gene>
<dbReference type="Pfam" id="PF22513">
    <property type="entry name" value="FitA-like_RHH"/>
    <property type="match status" value="1"/>
</dbReference>
<sequence>MASITIRNIPDSILRRIRTLSEIEKRSINSELLILIENGLNKEIETKETGTLILSKESQIKMWESMSGTWEDIRSTEEIIEDIYSHRTKGRAVDL</sequence>
<dbReference type="GO" id="GO:0006355">
    <property type="term" value="P:regulation of DNA-templated transcription"/>
    <property type="evidence" value="ECO:0007669"/>
    <property type="project" value="InterPro"/>
</dbReference>
<dbReference type="InterPro" id="IPR053853">
    <property type="entry name" value="FitA-like_RHH"/>
</dbReference>
<dbReference type="EMBL" id="MWQY01000038">
    <property type="protein sequence ID" value="ORC29888.1"/>
    <property type="molecule type" value="Genomic_DNA"/>
</dbReference>
<protein>
    <recommendedName>
        <fullName evidence="1">Antitoxin FitA-like ribbon-helix-helix domain-containing protein</fullName>
    </recommendedName>
</protein>
<organism evidence="2 3">
    <name type="scientific">Marispirochaeta aestuarii</name>
    <dbReference type="NCBI Taxonomy" id="1963862"/>
    <lineage>
        <taxon>Bacteria</taxon>
        <taxon>Pseudomonadati</taxon>
        <taxon>Spirochaetota</taxon>
        <taxon>Spirochaetia</taxon>
        <taxon>Spirochaetales</taxon>
        <taxon>Spirochaetaceae</taxon>
        <taxon>Marispirochaeta</taxon>
    </lineage>
</organism>
<dbReference type="STRING" id="1963862.B4O97_18720"/>
<proteinExistence type="predicted"/>
<dbReference type="AlphaFoldDB" id="A0A1Y1RSW0"/>
<dbReference type="InterPro" id="IPR010985">
    <property type="entry name" value="Ribbon_hlx_hlx"/>
</dbReference>
<accession>A0A1Y1RSW0</accession>
<feature type="domain" description="Antitoxin FitA-like ribbon-helix-helix" evidence="1">
    <location>
        <begin position="2"/>
        <end position="37"/>
    </location>
</feature>
<dbReference type="SUPFAM" id="SSF47598">
    <property type="entry name" value="Ribbon-helix-helix"/>
    <property type="match status" value="1"/>
</dbReference>
<keyword evidence="3" id="KW-1185">Reference proteome</keyword>
<evidence type="ECO:0000313" key="3">
    <source>
        <dbReference type="Proteomes" id="UP000192343"/>
    </source>
</evidence>